<protein>
    <submittedName>
        <fullName evidence="1">Uncharacterized protein</fullName>
    </submittedName>
</protein>
<sequence>MVEVNDRIMIVACCNLGEEEGVRVQEEGIGVLERVSTEELAIVVAQMLDDVEDDDKAENEHIVRLLHDSGYENNEILAALQEHIEINIAE</sequence>
<reference evidence="1 2" key="2">
    <citation type="journal article" date="2022" name="Mol. Ecol. Resour.">
        <title>The genomes of chicory, endive, great burdock and yacon provide insights into Asteraceae paleo-polyploidization history and plant inulin production.</title>
        <authorList>
            <person name="Fan W."/>
            <person name="Wang S."/>
            <person name="Wang H."/>
            <person name="Wang A."/>
            <person name="Jiang F."/>
            <person name="Liu H."/>
            <person name="Zhao H."/>
            <person name="Xu D."/>
            <person name="Zhang Y."/>
        </authorList>
    </citation>
    <scope>NUCLEOTIDE SEQUENCE [LARGE SCALE GENOMIC DNA]</scope>
    <source>
        <strain evidence="2">cv. Punajuju</strain>
        <tissue evidence="1">Leaves</tissue>
    </source>
</reference>
<organism evidence="1 2">
    <name type="scientific">Cichorium intybus</name>
    <name type="common">Chicory</name>
    <dbReference type="NCBI Taxonomy" id="13427"/>
    <lineage>
        <taxon>Eukaryota</taxon>
        <taxon>Viridiplantae</taxon>
        <taxon>Streptophyta</taxon>
        <taxon>Embryophyta</taxon>
        <taxon>Tracheophyta</taxon>
        <taxon>Spermatophyta</taxon>
        <taxon>Magnoliopsida</taxon>
        <taxon>eudicotyledons</taxon>
        <taxon>Gunneridae</taxon>
        <taxon>Pentapetalae</taxon>
        <taxon>asterids</taxon>
        <taxon>campanulids</taxon>
        <taxon>Asterales</taxon>
        <taxon>Asteraceae</taxon>
        <taxon>Cichorioideae</taxon>
        <taxon>Cichorieae</taxon>
        <taxon>Cichoriinae</taxon>
        <taxon>Cichorium</taxon>
    </lineage>
</organism>
<dbReference type="Proteomes" id="UP001055811">
    <property type="component" value="Linkage Group LG09"/>
</dbReference>
<dbReference type="EMBL" id="CM042017">
    <property type="protein sequence ID" value="KAI3689673.1"/>
    <property type="molecule type" value="Genomic_DNA"/>
</dbReference>
<evidence type="ECO:0000313" key="1">
    <source>
        <dbReference type="EMBL" id="KAI3689673.1"/>
    </source>
</evidence>
<name>A0ACB8YX45_CICIN</name>
<reference evidence="2" key="1">
    <citation type="journal article" date="2022" name="Mol. Ecol. Resour.">
        <title>The genomes of chicory, endive, great burdock and yacon provide insights into Asteraceae palaeo-polyploidization history and plant inulin production.</title>
        <authorList>
            <person name="Fan W."/>
            <person name="Wang S."/>
            <person name="Wang H."/>
            <person name="Wang A."/>
            <person name="Jiang F."/>
            <person name="Liu H."/>
            <person name="Zhao H."/>
            <person name="Xu D."/>
            <person name="Zhang Y."/>
        </authorList>
    </citation>
    <scope>NUCLEOTIDE SEQUENCE [LARGE SCALE GENOMIC DNA]</scope>
    <source>
        <strain evidence="2">cv. Punajuju</strain>
    </source>
</reference>
<proteinExistence type="predicted"/>
<evidence type="ECO:0000313" key="2">
    <source>
        <dbReference type="Proteomes" id="UP001055811"/>
    </source>
</evidence>
<comment type="caution">
    <text evidence="1">The sequence shown here is derived from an EMBL/GenBank/DDBJ whole genome shotgun (WGS) entry which is preliminary data.</text>
</comment>
<keyword evidence="2" id="KW-1185">Reference proteome</keyword>
<accession>A0ACB8YX45</accession>
<gene>
    <name evidence="1" type="ORF">L2E82_47638</name>
</gene>